<evidence type="ECO:0000256" key="1">
    <source>
        <dbReference type="SAM" id="SignalP"/>
    </source>
</evidence>
<keyword evidence="1" id="KW-0732">Signal</keyword>
<feature type="chain" id="PRO_5007810608" description="Surface antigen" evidence="1">
    <location>
        <begin position="25"/>
        <end position="155"/>
    </location>
</feature>
<proteinExistence type="predicted"/>
<feature type="signal peptide" evidence="1">
    <location>
        <begin position="1"/>
        <end position="24"/>
    </location>
</feature>
<protein>
    <recommendedName>
        <fullName evidence="4">Surface antigen</fullName>
    </recommendedName>
</protein>
<organism evidence="2 3">
    <name type="scientific">Caballeronia sordidicola</name>
    <name type="common">Burkholderia sordidicola</name>
    <dbReference type="NCBI Taxonomy" id="196367"/>
    <lineage>
        <taxon>Bacteria</taxon>
        <taxon>Pseudomonadati</taxon>
        <taxon>Pseudomonadota</taxon>
        <taxon>Betaproteobacteria</taxon>
        <taxon>Burkholderiales</taxon>
        <taxon>Burkholderiaceae</taxon>
        <taxon>Caballeronia</taxon>
    </lineage>
</organism>
<evidence type="ECO:0000313" key="2">
    <source>
        <dbReference type="EMBL" id="SAL48650.1"/>
    </source>
</evidence>
<name>A0A158HY60_CABSO</name>
<evidence type="ECO:0008006" key="4">
    <source>
        <dbReference type="Google" id="ProtNLM"/>
    </source>
</evidence>
<gene>
    <name evidence="2" type="ORF">AWB64_05121</name>
</gene>
<accession>A0A158HY60</accession>
<dbReference type="EMBL" id="FCOC02000021">
    <property type="protein sequence ID" value="SAL48650.1"/>
    <property type="molecule type" value="Genomic_DNA"/>
</dbReference>
<evidence type="ECO:0000313" key="3">
    <source>
        <dbReference type="Proteomes" id="UP000054893"/>
    </source>
</evidence>
<dbReference type="RefSeq" id="WP_082850627.1">
    <property type="nucleotide sequence ID" value="NZ_FCOC02000021.1"/>
</dbReference>
<reference evidence="2 3" key="1">
    <citation type="submission" date="2016-01" db="EMBL/GenBank/DDBJ databases">
        <authorList>
            <person name="Oliw E.H."/>
        </authorList>
    </citation>
    <scope>NUCLEOTIDE SEQUENCE [LARGE SCALE GENOMIC DNA]</scope>
    <source>
        <strain evidence="2">LMG 22029</strain>
    </source>
</reference>
<dbReference type="Proteomes" id="UP000054893">
    <property type="component" value="Unassembled WGS sequence"/>
</dbReference>
<sequence>MRKAFCLGMVLACASLAASAPVLAQSFDDSISSDAQSNCRAIAGQAEIDGTMQQIVGRACLQSDGNWHIVQADDGSVLTYPVAQYPYIDPWYVGPPLFIGAGVSFIFVDRFHHFHRYNHFNQMGHYHVGGSYAGGFHGGFHGGGHMHGYGGMGHR</sequence>
<dbReference type="AlphaFoldDB" id="A0A158HY60"/>